<evidence type="ECO:0000313" key="2">
    <source>
        <dbReference type="EMBL" id="XCM38207.1"/>
    </source>
</evidence>
<dbReference type="InterPro" id="IPR008538">
    <property type="entry name" value="Uma2"/>
</dbReference>
<name>A0AAU8JH86_9CYAN</name>
<dbReference type="GO" id="GO:0004519">
    <property type="term" value="F:endonuclease activity"/>
    <property type="evidence" value="ECO:0007669"/>
    <property type="project" value="UniProtKB-KW"/>
</dbReference>
<dbReference type="InterPro" id="IPR012296">
    <property type="entry name" value="Nuclease_put_TT1808"/>
</dbReference>
<evidence type="ECO:0000259" key="1">
    <source>
        <dbReference type="Pfam" id="PF05685"/>
    </source>
</evidence>
<organism evidence="2">
    <name type="scientific">Planktothricoides raciborskii GIHE-MW2</name>
    <dbReference type="NCBI Taxonomy" id="2792601"/>
    <lineage>
        <taxon>Bacteria</taxon>
        <taxon>Bacillati</taxon>
        <taxon>Cyanobacteriota</taxon>
        <taxon>Cyanophyceae</taxon>
        <taxon>Oscillatoriophycideae</taxon>
        <taxon>Oscillatoriales</taxon>
        <taxon>Oscillatoriaceae</taxon>
        <taxon>Planktothricoides</taxon>
    </lineage>
</organism>
<dbReference type="AlphaFoldDB" id="A0AAU8JH86"/>
<keyword evidence="2" id="KW-0378">Hydrolase</keyword>
<dbReference type="Gene3D" id="3.90.1570.10">
    <property type="entry name" value="tt1808, chain A"/>
    <property type="match status" value="1"/>
</dbReference>
<feature type="domain" description="Putative restriction endonuclease" evidence="1">
    <location>
        <begin position="10"/>
        <end position="180"/>
    </location>
</feature>
<dbReference type="Pfam" id="PF05685">
    <property type="entry name" value="Uma2"/>
    <property type="match status" value="1"/>
</dbReference>
<dbReference type="PANTHER" id="PTHR35400">
    <property type="entry name" value="SLR1083 PROTEIN"/>
    <property type="match status" value="1"/>
</dbReference>
<dbReference type="EMBL" id="CP159837">
    <property type="protein sequence ID" value="XCM38207.1"/>
    <property type="molecule type" value="Genomic_DNA"/>
</dbReference>
<dbReference type="PANTHER" id="PTHR35400:SF1">
    <property type="entry name" value="SLR1083 PROTEIN"/>
    <property type="match status" value="1"/>
</dbReference>
<reference evidence="2" key="1">
    <citation type="submission" date="2024-07" db="EMBL/GenBank/DDBJ databases">
        <authorList>
            <person name="Kim Y.J."/>
            <person name="Jeong J.Y."/>
        </authorList>
    </citation>
    <scope>NUCLEOTIDE SEQUENCE</scope>
    <source>
        <strain evidence="2">GIHE-MW2</strain>
    </source>
</reference>
<keyword evidence="2" id="KW-0255">Endonuclease</keyword>
<accession>A0AAU8JH86</accession>
<dbReference type="InterPro" id="IPR011335">
    <property type="entry name" value="Restrct_endonuc-II-like"/>
</dbReference>
<proteinExistence type="predicted"/>
<keyword evidence="2" id="KW-0540">Nuclease</keyword>
<gene>
    <name evidence="2" type="ORF">ABWT76_001039</name>
</gene>
<dbReference type="CDD" id="cd06260">
    <property type="entry name" value="DUF820-like"/>
    <property type="match status" value="1"/>
</dbReference>
<dbReference type="RefSeq" id="WP_354635757.1">
    <property type="nucleotide sequence ID" value="NZ_CP159837.1"/>
</dbReference>
<sequence length="187" mass="21499">MIVDIRRLTVEEYHRMGDLGILAPNEPVELIEGQVIQKPMKGKSHSAAVSRTDHLLRNRLGDRVLVRLENPVKLNDYSEPEPDIALVRPDPLYYEDHHPTPREIYLIIEVADSTLKRDREFKGTVYAKAGITDYWVLDISDRQLYVLREPQENGYQREAILRENDPISLLAFPDVTITVAEMLSPVV</sequence>
<dbReference type="SUPFAM" id="SSF52980">
    <property type="entry name" value="Restriction endonuclease-like"/>
    <property type="match status" value="1"/>
</dbReference>
<protein>
    <submittedName>
        <fullName evidence="2">Uma2 family endonuclease</fullName>
    </submittedName>
</protein>